<evidence type="ECO:0000313" key="1">
    <source>
        <dbReference type="EMBL" id="MPC16139.1"/>
    </source>
</evidence>
<proteinExistence type="predicted"/>
<evidence type="ECO:0000313" key="2">
    <source>
        <dbReference type="Proteomes" id="UP000324222"/>
    </source>
</evidence>
<organism evidence="1 2">
    <name type="scientific">Portunus trituberculatus</name>
    <name type="common">Swimming crab</name>
    <name type="synonym">Neptunus trituberculatus</name>
    <dbReference type="NCBI Taxonomy" id="210409"/>
    <lineage>
        <taxon>Eukaryota</taxon>
        <taxon>Metazoa</taxon>
        <taxon>Ecdysozoa</taxon>
        <taxon>Arthropoda</taxon>
        <taxon>Crustacea</taxon>
        <taxon>Multicrustacea</taxon>
        <taxon>Malacostraca</taxon>
        <taxon>Eumalacostraca</taxon>
        <taxon>Eucarida</taxon>
        <taxon>Decapoda</taxon>
        <taxon>Pleocyemata</taxon>
        <taxon>Brachyura</taxon>
        <taxon>Eubrachyura</taxon>
        <taxon>Portunoidea</taxon>
        <taxon>Portunidae</taxon>
        <taxon>Portuninae</taxon>
        <taxon>Portunus</taxon>
    </lineage>
</organism>
<sequence length="64" mass="7292">MQHCKALAPQQLPQQASALFWFMNRRNSDIWWHGCIGGPNFTSNNQTDRVDHGVILLPNTNVES</sequence>
<accession>A0A5B7D3B4</accession>
<gene>
    <name evidence="1" type="ORF">E2C01_008960</name>
</gene>
<dbReference type="EMBL" id="VSRR010000482">
    <property type="protein sequence ID" value="MPC16139.1"/>
    <property type="molecule type" value="Genomic_DNA"/>
</dbReference>
<reference evidence="1 2" key="1">
    <citation type="submission" date="2019-05" db="EMBL/GenBank/DDBJ databases">
        <title>Another draft genome of Portunus trituberculatus and its Hox gene families provides insights of decapod evolution.</title>
        <authorList>
            <person name="Jeong J.-H."/>
            <person name="Song I."/>
            <person name="Kim S."/>
            <person name="Choi T."/>
            <person name="Kim D."/>
            <person name="Ryu S."/>
            <person name="Kim W."/>
        </authorList>
    </citation>
    <scope>NUCLEOTIDE SEQUENCE [LARGE SCALE GENOMIC DNA]</scope>
    <source>
        <tissue evidence="1">Muscle</tissue>
    </source>
</reference>
<comment type="caution">
    <text evidence="1">The sequence shown here is derived from an EMBL/GenBank/DDBJ whole genome shotgun (WGS) entry which is preliminary data.</text>
</comment>
<protein>
    <submittedName>
        <fullName evidence="1">Uncharacterized protein</fullName>
    </submittedName>
</protein>
<keyword evidence="2" id="KW-1185">Reference proteome</keyword>
<dbReference type="Proteomes" id="UP000324222">
    <property type="component" value="Unassembled WGS sequence"/>
</dbReference>
<name>A0A5B7D3B4_PORTR</name>
<dbReference type="AlphaFoldDB" id="A0A5B7D3B4"/>